<keyword evidence="5" id="KW-0472">Membrane</keyword>
<dbReference type="OrthoDB" id="9809348at2"/>
<proteinExistence type="predicted"/>
<dbReference type="RefSeq" id="WP_123608540.1">
    <property type="nucleotide sequence ID" value="NZ_RJVG01000003.1"/>
</dbReference>
<evidence type="ECO:0000256" key="3">
    <source>
        <dbReference type="ARBA" id="ARBA00022679"/>
    </source>
</evidence>
<dbReference type="InterPro" id="IPR003594">
    <property type="entry name" value="HATPase_dom"/>
</dbReference>
<dbReference type="InterPro" id="IPR003660">
    <property type="entry name" value="HAMP_dom"/>
</dbReference>
<dbReference type="Pfam" id="PF02518">
    <property type="entry name" value="HATPase_c"/>
    <property type="match status" value="1"/>
</dbReference>
<keyword evidence="3" id="KW-0808">Transferase</keyword>
<keyword evidence="8" id="KW-1185">Reference proteome</keyword>
<evidence type="ECO:0000313" key="7">
    <source>
        <dbReference type="EMBL" id="ROR29071.1"/>
    </source>
</evidence>
<evidence type="ECO:0000259" key="6">
    <source>
        <dbReference type="PROSITE" id="PS50885"/>
    </source>
</evidence>
<dbReference type="Proteomes" id="UP000273083">
    <property type="component" value="Unassembled WGS sequence"/>
</dbReference>
<dbReference type="InterPro" id="IPR050640">
    <property type="entry name" value="Bact_2-comp_sensor_kinase"/>
</dbReference>
<organism evidence="7 8">
    <name type="scientific">Mobilisporobacter senegalensis</name>
    <dbReference type="NCBI Taxonomy" id="1329262"/>
    <lineage>
        <taxon>Bacteria</taxon>
        <taxon>Bacillati</taxon>
        <taxon>Bacillota</taxon>
        <taxon>Clostridia</taxon>
        <taxon>Lachnospirales</taxon>
        <taxon>Lachnospiraceae</taxon>
        <taxon>Mobilisporobacter</taxon>
    </lineage>
</organism>
<dbReference type="PANTHER" id="PTHR34220:SF7">
    <property type="entry name" value="SENSOR HISTIDINE KINASE YPDA"/>
    <property type="match status" value="1"/>
</dbReference>
<comment type="caution">
    <text evidence="7">The sequence shown here is derived from an EMBL/GenBank/DDBJ whole genome shotgun (WGS) entry which is preliminary data.</text>
</comment>
<evidence type="ECO:0000256" key="2">
    <source>
        <dbReference type="ARBA" id="ARBA00022553"/>
    </source>
</evidence>
<feature type="domain" description="HAMP" evidence="6">
    <location>
        <begin position="333"/>
        <end position="385"/>
    </location>
</feature>
<dbReference type="EMBL" id="RJVG01000003">
    <property type="protein sequence ID" value="ROR29071.1"/>
    <property type="molecule type" value="Genomic_DNA"/>
</dbReference>
<dbReference type="InterPro" id="IPR036890">
    <property type="entry name" value="HATPase_C_sf"/>
</dbReference>
<keyword evidence="5" id="KW-0812">Transmembrane</keyword>
<protein>
    <submittedName>
        <fullName evidence="7">Two-component system sensor histidine kinase YesM</fullName>
    </submittedName>
</protein>
<comment type="subcellular location">
    <subcellularLocation>
        <location evidence="1">Membrane</location>
    </subcellularLocation>
</comment>
<name>A0A3N1XSG4_9FIRM</name>
<evidence type="ECO:0000256" key="1">
    <source>
        <dbReference type="ARBA" id="ARBA00004370"/>
    </source>
</evidence>
<feature type="transmembrane region" description="Helical" evidence="5">
    <location>
        <begin position="21"/>
        <end position="42"/>
    </location>
</feature>
<evidence type="ECO:0000313" key="8">
    <source>
        <dbReference type="Proteomes" id="UP000273083"/>
    </source>
</evidence>
<evidence type="ECO:0000256" key="4">
    <source>
        <dbReference type="ARBA" id="ARBA00022777"/>
    </source>
</evidence>
<dbReference type="PANTHER" id="PTHR34220">
    <property type="entry name" value="SENSOR HISTIDINE KINASE YPDA"/>
    <property type="match status" value="1"/>
</dbReference>
<dbReference type="AlphaFoldDB" id="A0A3N1XSG4"/>
<keyword evidence="2" id="KW-0597">Phosphoprotein</keyword>
<dbReference type="Pfam" id="PF06580">
    <property type="entry name" value="His_kinase"/>
    <property type="match status" value="1"/>
</dbReference>
<dbReference type="Gene3D" id="6.10.340.10">
    <property type="match status" value="1"/>
</dbReference>
<evidence type="ECO:0000256" key="5">
    <source>
        <dbReference type="SAM" id="Phobius"/>
    </source>
</evidence>
<dbReference type="GO" id="GO:0000155">
    <property type="term" value="F:phosphorelay sensor kinase activity"/>
    <property type="evidence" value="ECO:0007669"/>
    <property type="project" value="InterPro"/>
</dbReference>
<dbReference type="GO" id="GO:0016020">
    <property type="term" value="C:membrane"/>
    <property type="evidence" value="ECO:0007669"/>
    <property type="project" value="UniProtKB-SubCell"/>
</dbReference>
<dbReference type="SUPFAM" id="SSF55874">
    <property type="entry name" value="ATPase domain of HSP90 chaperone/DNA topoisomerase II/histidine kinase"/>
    <property type="match status" value="1"/>
</dbReference>
<reference evidence="7 8" key="1">
    <citation type="submission" date="2018-11" db="EMBL/GenBank/DDBJ databases">
        <title>Genomic Encyclopedia of Type Strains, Phase IV (KMG-IV): sequencing the most valuable type-strain genomes for metagenomic binning, comparative biology and taxonomic classification.</title>
        <authorList>
            <person name="Goeker M."/>
        </authorList>
    </citation>
    <scope>NUCLEOTIDE SEQUENCE [LARGE SCALE GENOMIC DNA]</scope>
    <source>
        <strain evidence="7 8">DSM 26537</strain>
    </source>
</reference>
<sequence length="606" mass="69065">MIKKINNLISYYSHDMKLKNKLLISHLILIVTPILIITALFYNQLFHLIITNTKESELSVARETVTNIENTVGSIRDISNQIVKDKTFIKLTGNPNLQMNNTEYKELLSFTHNVLSAVDGTTITDIKIYLDSSYSKYFDDATLLKSGLYKPIDDIKNSYWHGIFSSTNSKAIFSPTLYLTGTEKRVSGQLSFIRKITDENNQEVAFVAVYFNKGYINSLLKKHTNLPESAKYIINERDAIVGYSNNSLVGEYLVYYDDIPPIVPDTNKFETKYFSSRSCYISYQEIAGTNWIMITVIPVNSIWSDNKTIIIEFLIAYILILAFAFVVSISLSNSIVRRISNVINIMRSVKTGKPTPLEHPPEYDEIGDLIETYNYMVGEINDLSEEQIKNAKELRTAEFKALQSQINPHFLYNTLDMINWLAKKGLNEEVSNAVQTLSKFYKMTLRKGNIVVTIEEEIEHVSLYIQLQNMRYNNQIHFTVDIPDNILEYTIPKIIFQPVVENSIQHGILGKESKEGNIVITGWLEGETLVFLISDDGIGIPEETLDELLTGNVKSTTGSGVAIVNIHHRLQLFYDKEFGLSYHSVLGEYTEVEIRIPALKKNDVQL</sequence>
<gene>
    <name evidence="7" type="ORF">EDD66_1036</name>
</gene>
<keyword evidence="4 7" id="KW-0418">Kinase</keyword>
<dbReference type="PROSITE" id="PS50885">
    <property type="entry name" value="HAMP"/>
    <property type="match status" value="1"/>
</dbReference>
<dbReference type="InterPro" id="IPR010559">
    <property type="entry name" value="Sig_transdc_His_kin_internal"/>
</dbReference>
<feature type="transmembrane region" description="Helical" evidence="5">
    <location>
        <begin position="314"/>
        <end position="336"/>
    </location>
</feature>
<keyword evidence="5" id="KW-1133">Transmembrane helix</keyword>
<dbReference type="Gene3D" id="3.30.565.10">
    <property type="entry name" value="Histidine kinase-like ATPase, C-terminal domain"/>
    <property type="match status" value="1"/>
</dbReference>
<accession>A0A3N1XSG4</accession>